<dbReference type="AlphaFoldDB" id="A0A8S9YJ23"/>
<dbReference type="PRINTS" id="PR00838">
    <property type="entry name" value="V5ALLERGEN"/>
</dbReference>
<dbReference type="SUPFAM" id="SSF55797">
    <property type="entry name" value="PR-1-like"/>
    <property type="match status" value="1"/>
</dbReference>
<evidence type="ECO:0000256" key="1">
    <source>
        <dbReference type="SAM" id="SignalP"/>
    </source>
</evidence>
<dbReference type="OrthoDB" id="43654at2759"/>
<feature type="chain" id="PRO_5035771448" description="SCP domain-containing protein" evidence="1">
    <location>
        <begin position="20"/>
        <end position="166"/>
    </location>
</feature>
<proteinExistence type="predicted"/>
<evidence type="ECO:0000259" key="2">
    <source>
        <dbReference type="SMART" id="SM00198"/>
    </source>
</evidence>
<dbReference type="InterPro" id="IPR035940">
    <property type="entry name" value="CAP_sf"/>
</dbReference>
<dbReference type="InterPro" id="IPR001283">
    <property type="entry name" value="CRISP-related"/>
</dbReference>
<dbReference type="InterPro" id="IPR002413">
    <property type="entry name" value="V5_allergen-like"/>
</dbReference>
<keyword evidence="1" id="KW-0732">Signal</keyword>
<feature type="domain" description="SCP" evidence="2">
    <location>
        <begin position="24"/>
        <end position="166"/>
    </location>
</feature>
<accession>A0A8S9YJ23</accession>
<organism evidence="3 4">
    <name type="scientific">Paragonimus skrjabini miyazakii</name>
    <dbReference type="NCBI Taxonomy" id="59628"/>
    <lineage>
        <taxon>Eukaryota</taxon>
        <taxon>Metazoa</taxon>
        <taxon>Spiralia</taxon>
        <taxon>Lophotrochozoa</taxon>
        <taxon>Platyhelminthes</taxon>
        <taxon>Trematoda</taxon>
        <taxon>Digenea</taxon>
        <taxon>Plagiorchiida</taxon>
        <taxon>Troglotremata</taxon>
        <taxon>Troglotrematidae</taxon>
        <taxon>Paragonimus</taxon>
    </lineage>
</organism>
<dbReference type="InterPro" id="IPR018244">
    <property type="entry name" value="Allrgn_V5/Tpx1_CS"/>
</dbReference>
<dbReference type="Pfam" id="PF00188">
    <property type="entry name" value="CAP"/>
    <property type="match status" value="1"/>
</dbReference>
<dbReference type="InterPro" id="IPR014044">
    <property type="entry name" value="CAP_dom"/>
</dbReference>
<dbReference type="GO" id="GO:0005576">
    <property type="term" value="C:extracellular region"/>
    <property type="evidence" value="ECO:0007669"/>
    <property type="project" value="InterPro"/>
</dbReference>
<keyword evidence="4" id="KW-1185">Reference proteome</keyword>
<sequence length="166" mass="18297">MQFGLGCITLTLLLVSGLSKITEREKHSLLTLHNQAREKALLGKILGQPAALRMPMMVWDDRLAQKAEIWSNKCTVGHDSKSDRADPRWSWVGQNFAAGGSVELGFNLWFNEHSSYNISTLKCNGVCGHYTQIIWADSTSLGCGVTDCPRSTFLYGKSIVCNYGPG</sequence>
<reference evidence="3" key="1">
    <citation type="submission" date="2019-07" db="EMBL/GenBank/DDBJ databases">
        <title>Annotation for the trematode Paragonimus miyazaki's.</title>
        <authorList>
            <person name="Choi Y.-J."/>
        </authorList>
    </citation>
    <scope>NUCLEOTIDE SEQUENCE</scope>
    <source>
        <strain evidence="3">Japan</strain>
    </source>
</reference>
<protein>
    <recommendedName>
        <fullName evidence="2">SCP domain-containing protein</fullName>
    </recommendedName>
</protein>
<dbReference type="SMART" id="SM00198">
    <property type="entry name" value="SCP"/>
    <property type="match status" value="1"/>
</dbReference>
<evidence type="ECO:0000313" key="3">
    <source>
        <dbReference type="EMBL" id="KAF7253124.1"/>
    </source>
</evidence>
<evidence type="ECO:0000313" key="4">
    <source>
        <dbReference type="Proteomes" id="UP000822476"/>
    </source>
</evidence>
<dbReference type="Proteomes" id="UP000822476">
    <property type="component" value="Unassembled WGS sequence"/>
</dbReference>
<dbReference type="PROSITE" id="PS01009">
    <property type="entry name" value="CRISP_1"/>
    <property type="match status" value="1"/>
</dbReference>
<dbReference type="Gene3D" id="3.40.33.10">
    <property type="entry name" value="CAP"/>
    <property type="match status" value="1"/>
</dbReference>
<comment type="caution">
    <text evidence="3">The sequence shown here is derived from an EMBL/GenBank/DDBJ whole genome shotgun (WGS) entry which is preliminary data.</text>
</comment>
<dbReference type="EMBL" id="JTDE01004644">
    <property type="protein sequence ID" value="KAF7253124.1"/>
    <property type="molecule type" value="Genomic_DNA"/>
</dbReference>
<dbReference type="CDD" id="cd05380">
    <property type="entry name" value="CAP_euk"/>
    <property type="match status" value="1"/>
</dbReference>
<dbReference type="PANTHER" id="PTHR10334">
    <property type="entry name" value="CYSTEINE-RICH SECRETORY PROTEIN-RELATED"/>
    <property type="match status" value="1"/>
</dbReference>
<gene>
    <name evidence="3" type="ORF">EG68_07787</name>
</gene>
<dbReference type="PRINTS" id="PR00837">
    <property type="entry name" value="V5TPXLIKE"/>
</dbReference>
<name>A0A8S9YJ23_9TREM</name>
<feature type="signal peptide" evidence="1">
    <location>
        <begin position="1"/>
        <end position="19"/>
    </location>
</feature>